<dbReference type="EMBL" id="MU795306">
    <property type="protein sequence ID" value="KAJ3807426.1"/>
    <property type="molecule type" value="Genomic_DNA"/>
</dbReference>
<sequence length="341" mass="37725">MLHSNSVLITFLAAGTASVFGVPVREGFANSLATQNAGFPSSFHLPSPQHGQSGYQNLERRAGVTNPLHLKYIEFVEQNQNCLTHIGDLWDCKADVIMLHAKPNDSVLQGKLGNWAMRIHQSMQISKSGCASSGGESNQDVKQLLRGIKDQDDQKTGEFVWGHKEYLDIPVADIIRTLKEISNGDGSDTMILHSWAEDVQERLDGSGNQKPPGFGGGEDVSVEKLLEGITDTSHRAKITFVKDPNNWKFLNSEEQQKFLINVSTTKNNNSYFAYMLDFSIFFINNRKLKPGEQQTRAAPGHPTSRGVSGEHDTEIGQVRQGLVEGNSGGTYRRRAYGYDLD</sequence>
<keyword evidence="2" id="KW-1185">Reference proteome</keyword>
<proteinExistence type="predicted"/>
<dbReference type="Proteomes" id="UP001163835">
    <property type="component" value="Unassembled WGS sequence"/>
</dbReference>
<protein>
    <submittedName>
        <fullName evidence="1">Uncharacterized protein</fullName>
    </submittedName>
</protein>
<accession>A0ACC1TST1</accession>
<comment type="caution">
    <text evidence="1">The sequence shown here is derived from an EMBL/GenBank/DDBJ whole genome shotgun (WGS) entry which is preliminary data.</text>
</comment>
<evidence type="ECO:0000313" key="1">
    <source>
        <dbReference type="EMBL" id="KAJ3807426.1"/>
    </source>
</evidence>
<name>A0ACC1TST1_9AGAR</name>
<reference evidence="1" key="1">
    <citation type="submission" date="2022-09" db="EMBL/GenBank/DDBJ databases">
        <title>A Global Phylogenomic Analysis of the Shiitake Genus Lentinula.</title>
        <authorList>
            <consortium name="DOE Joint Genome Institute"/>
            <person name="Sierra-Patev S."/>
            <person name="Min B."/>
            <person name="Naranjo-Ortiz M."/>
            <person name="Looney B."/>
            <person name="Konkel Z."/>
            <person name="Slot J.C."/>
            <person name="Sakamoto Y."/>
            <person name="Steenwyk J.L."/>
            <person name="Rokas A."/>
            <person name="Carro J."/>
            <person name="Camarero S."/>
            <person name="Ferreira P."/>
            <person name="Molpeceres G."/>
            <person name="Ruiz-Duenas F.J."/>
            <person name="Serrano A."/>
            <person name="Henrissat B."/>
            <person name="Drula E."/>
            <person name="Hughes K.W."/>
            <person name="Mata J.L."/>
            <person name="Ishikawa N.K."/>
            <person name="Vargas-Isla R."/>
            <person name="Ushijima S."/>
            <person name="Smith C.A."/>
            <person name="Ahrendt S."/>
            <person name="Andreopoulos W."/>
            <person name="He G."/>
            <person name="Labutti K."/>
            <person name="Lipzen A."/>
            <person name="Ng V."/>
            <person name="Riley R."/>
            <person name="Sandor L."/>
            <person name="Barry K."/>
            <person name="Martinez A.T."/>
            <person name="Xiao Y."/>
            <person name="Gibbons J.G."/>
            <person name="Terashima K."/>
            <person name="Grigoriev I.V."/>
            <person name="Hibbett D.S."/>
        </authorList>
    </citation>
    <scope>NUCLEOTIDE SEQUENCE</scope>
    <source>
        <strain evidence="1">TMI1499</strain>
    </source>
</reference>
<organism evidence="1 2">
    <name type="scientific">Lentinula aff. lateritia</name>
    <dbReference type="NCBI Taxonomy" id="2804960"/>
    <lineage>
        <taxon>Eukaryota</taxon>
        <taxon>Fungi</taxon>
        <taxon>Dikarya</taxon>
        <taxon>Basidiomycota</taxon>
        <taxon>Agaricomycotina</taxon>
        <taxon>Agaricomycetes</taxon>
        <taxon>Agaricomycetidae</taxon>
        <taxon>Agaricales</taxon>
        <taxon>Marasmiineae</taxon>
        <taxon>Omphalotaceae</taxon>
        <taxon>Lentinula</taxon>
    </lineage>
</organism>
<gene>
    <name evidence="1" type="ORF">F5876DRAFT_79708</name>
</gene>
<evidence type="ECO:0000313" key="2">
    <source>
        <dbReference type="Proteomes" id="UP001163835"/>
    </source>
</evidence>